<dbReference type="GO" id="GO:0006955">
    <property type="term" value="P:immune response"/>
    <property type="evidence" value="ECO:0007669"/>
    <property type="project" value="InterPro"/>
</dbReference>
<feature type="transmembrane region" description="Helical" evidence="7">
    <location>
        <begin position="218"/>
        <end position="244"/>
    </location>
</feature>
<accession>A0A851P6S1</accession>
<sequence>MGAAGGRGVLVAALLGAALGSVSADPAVHTLAEVLFCQPDKPSLGLTLAFDAEQLFWFNFPSSKWLPGLPDGPAWPEAIETPDELLQDASLCKDLLELLTQIATGPLPIPEAKGIPVADVFLLQPLQLGHPNTLVCMVGNVFPPAITISWQRDGVPVTEGVTDVTYTPTEDLGFMRFSYLAVTPRTGDIYACIVTRERDNVSVLAYWVPQNPAPSDVLGTAVCGAVMALGTLMALLGLGLLLAARRRTHGKWGQR</sequence>
<evidence type="ECO:0000256" key="7">
    <source>
        <dbReference type="SAM" id="Phobius"/>
    </source>
</evidence>
<dbReference type="InterPro" id="IPR036179">
    <property type="entry name" value="Ig-like_dom_sf"/>
</dbReference>
<dbReference type="OrthoDB" id="8935021at2759"/>
<dbReference type="Proteomes" id="UP000613066">
    <property type="component" value="Unassembled WGS sequence"/>
</dbReference>
<evidence type="ECO:0000256" key="2">
    <source>
        <dbReference type="ARBA" id="ARBA00007394"/>
    </source>
</evidence>
<dbReference type="PROSITE" id="PS50835">
    <property type="entry name" value="IG_LIKE"/>
    <property type="match status" value="1"/>
</dbReference>
<organism evidence="10 11">
    <name type="scientific">Penelope pileata</name>
    <dbReference type="NCBI Taxonomy" id="1118817"/>
    <lineage>
        <taxon>Eukaryota</taxon>
        <taxon>Metazoa</taxon>
        <taxon>Chordata</taxon>
        <taxon>Craniata</taxon>
        <taxon>Vertebrata</taxon>
        <taxon>Euteleostomi</taxon>
        <taxon>Archelosauria</taxon>
        <taxon>Archosauria</taxon>
        <taxon>Dinosauria</taxon>
        <taxon>Saurischia</taxon>
        <taxon>Theropoda</taxon>
        <taxon>Coelurosauria</taxon>
        <taxon>Aves</taxon>
        <taxon>Neognathae</taxon>
        <taxon>Galloanserae</taxon>
        <taxon>Galliformes</taxon>
        <taxon>Cracidae</taxon>
        <taxon>Penelope</taxon>
    </lineage>
</organism>
<dbReference type="CDD" id="cd05767">
    <property type="entry name" value="IgC1_MHC_II_alpha"/>
    <property type="match status" value="1"/>
</dbReference>
<dbReference type="SUPFAM" id="SSF48726">
    <property type="entry name" value="Immunoglobulin"/>
    <property type="match status" value="1"/>
</dbReference>
<reference evidence="10" key="1">
    <citation type="submission" date="2019-09" db="EMBL/GenBank/DDBJ databases">
        <title>Bird 10,000 Genomes (B10K) Project - Family phase.</title>
        <authorList>
            <person name="Zhang G."/>
        </authorList>
    </citation>
    <scope>NUCLEOTIDE SEQUENCE</scope>
    <source>
        <strain evidence="10">B10K-DU-001-08</strain>
        <tissue evidence="10">Muscle</tissue>
    </source>
</reference>
<dbReference type="SMART" id="SM00407">
    <property type="entry name" value="IGc1"/>
    <property type="match status" value="1"/>
</dbReference>
<keyword evidence="3 7" id="KW-0812">Transmembrane</keyword>
<dbReference type="AlphaFoldDB" id="A0A851P6S1"/>
<keyword evidence="8" id="KW-0732">Signal</keyword>
<feature type="signal peptide" evidence="8">
    <location>
        <begin position="1"/>
        <end position="24"/>
    </location>
</feature>
<evidence type="ECO:0000259" key="9">
    <source>
        <dbReference type="PROSITE" id="PS50835"/>
    </source>
</evidence>
<dbReference type="InterPro" id="IPR013783">
    <property type="entry name" value="Ig-like_fold"/>
</dbReference>
<dbReference type="SMART" id="SM00920">
    <property type="entry name" value="MHC_II_alpha"/>
    <property type="match status" value="1"/>
</dbReference>
<keyword evidence="7" id="KW-0472">Membrane</keyword>
<dbReference type="InterPro" id="IPR014745">
    <property type="entry name" value="MHC_II_a/b_N"/>
</dbReference>
<dbReference type="Gene3D" id="3.10.320.10">
    <property type="entry name" value="Class II Histocompatibility Antigen, M Beta Chain, Chain B, domain 1"/>
    <property type="match status" value="1"/>
</dbReference>
<evidence type="ECO:0000256" key="3">
    <source>
        <dbReference type="ARBA" id="ARBA00022692"/>
    </source>
</evidence>
<dbReference type="GO" id="GO:0019882">
    <property type="term" value="P:antigen processing and presentation"/>
    <property type="evidence" value="ECO:0007669"/>
    <property type="project" value="InterPro"/>
</dbReference>
<dbReference type="Gene3D" id="2.60.40.10">
    <property type="entry name" value="Immunoglobulins"/>
    <property type="match status" value="1"/>
</dbReference>
<dbReference type="InterPro" id="IPR011162">
    <property type="entry name" value="MHC_I/II-like_Ag-recog"/>
</dbReference>
<evidence type="ECO:0000256" key="8">
    <source>
        <dbReference type="SAM" id="SignalP"/>
    </source>
</evidence>
<dbReference type="InterPro" id="IPR007110">
    <property type="entry name" value="Ig-like_dom"/>
</dbReference>
<evidence type="ECO:0000313" key="11">
    <source>
        <dbReference type="Proteomes" id="UP000613066"/>
    </source>
</evidence>
<proteinExistence type="inferred from homology"/>
<feature type="non-terminal residue" evidence="10">
    <location>
        <position position="1"/>
    </location>
</feature>
<keyword evidence="6" id="KW-0325">Glycoprotein</keyword>
<dbReference type="GO" id="GO:0042613">
    <property type="term" value="C:MHC class II protein complex"/>
    <property type="evidence" value="ECO:0007669"/>
    <property type="project" value="InterPro"/>
</dbReference>
<comment type="subcellular location">
    <subcellularLocation>
        <location evidence="1">Membrane</location>
        <topology evidence="1">Single-pass type I membrane protein</topology>
    </subcellularLocation>
</comment>
<protein>
    <submittedName>
        <fullName evidence="10">DMA protein</fullName>
    </submittedName>
</protein>
<evidence type="ECO:0000256" key="5">
    <source>
        <dbReference type="ARBA" id="ARBA00023157"/>
    </source>
</evidence>
<dbReference type="PANTHER" id="PTHR19944:SF50">
    <property type="entry name" value="HLA CLASS II HISTOCOMPATIBILITY ANTIGEN, DM ALPHA CHAIN"/>
    <property type="match status" value="1"/>
</dbReference>
<evidence type="ECO:0000256" key="1">
    <source>
        <dbReference type="ARBA" id="ARBA00004479"/>
    </source>
</evidence>
<dbReference type="SUPFAM" id="SSF54452">
    <property type="entry name" value="MHC antigen-recognition domain"/>
    <property type="match status" value="1"/>
</dbReference>
<feature type="domain" description="Ig-like" evidence="9">
    <location>
        <begin position="110"/>
        <end position="202"/>
    </location>
</feature>
<keyword evidence="5" id="KW-1015">Disulfide bond</keyword>
<comment type="similarity">
    <text evidence="2">Belongs to the MHC class II family.</text>
</comment>
<comment type="caution">
    <text evidence="10">The sequence shown here is derived from an EMBL/GenBank/DDBJ whole genome shotgun (WGS) entry which is preliminary data.</text>
</comment>
<feature type="chain" id="PRO_5032712111" evidence="8">
    <location>
        <begin position="25"/>
        <end position="255"/>
    </location>
</feature>
<keyword evidence="4 7" id="KW-1133">Transmembrane helix</keyword>
<name>A0A851P6S1_9GALL</name>
<keyword evidence="11" id="KW-1185">Reference proteome</keyword>
<feature type="non-terminal residue" evidence="10">
    <location>
        <position position="255"/>
    </location>
</feature>
<dbReference type="PANTHER" id="PTHR19944">
    <property type="entry name" value="MHC CLASS II-RELATED"/>
    <property type="match status" value="1"/>
</dbReference>
<dbReference type="EMBL" id="WBMW01004629">
    <property type="protein sequence ID" value="NXC47857.1"/>
    <property type="molecule type" value="Genomic_DNA"/>
</dbReference>
<dbReference type="InterPro" id="IPR003597">
    <property type="entry name" value="Ig_C1-set"/>
</dbReference>
<evidence type="ECO:0000256" key="4">
    <source>
        <dbReference type="ARBA" id="ARBA00022989"/>
    </source>
</evidence>
<gene>
    <name evidence="10" type="primary">H2dma</name>
    <name evidence="10" type="ORF">PENPIL_R10265</name>
</gene>
<evidence type="ECO:0000313" key="10">
    <source>
        <dbReference type="EMBL" id="NXC47857.1"/>
    </source>
</evidence>
<evidence type="ECO:0000256" key="6">
    <source>
        <dbReference type="ARBA" id="ARBA00023180"/>
    </source>
</evidence>
<dbReference type="InterPro" id="IPR001003">
    <property type="entry name" value="MHC_II_a_N"/>
</dbReference>
<dbReference type="Pfam" id="PF07654">
    <property type="entry name" value="C1-set"/>
    <property type="match status" value="1"/>
</dbReference>
<dbReference type="InterPro" id="IPR050160">
    <property type="entry name" value="MHC/Immunoglobulin"/>
</dbReference>